<dbReference type="EMBL" id="UINC01002826">
    <property type="protein sequence ID" value="SVA00685.1"/>
    <property type="molecule type" value="Genomic_DNA"/>
</dbReference>
<proteinExistence type="predicted"/>
<protein>
    <submittedName>
        <fullName evidence="1">Uncharacterized protein</fullName>
    </submittedName>
</protein>
<reference evidence="1" key="1">
    <citation type="submission" date="2018-05" db="EMBL/GenBank/DDBJ databases">
        <authorList>
            <person name="Lanie J.A."/>
            <person name="Ng W.-L."/>
            <person name="Kazmierczak K.M."/>
            <person name="Andrzejewski T.M."/>
            <person name="Davidsen T.M."/>
            <person name="Wayne K.J."/>
            <person name="Tettelin H."/>
            <person name="Glass J.I."/>
            <person name="Rusch D."/>
            <person name="Podicherti R."/>
            <person name="Tsui H.-C.T."/>
            <person name="Winkler M.E."/>
        </authorList>
    </citation>
    <scope>NUCLEOTIDE SEQUENCE</scope>
</reference>
<dbReference type="AlphaFoldDB" id="A0A381S9B5"/>
<organism evidence="1">
    <name type="scientific">marine metagenome</name>
    <dbReference type="NCBI Taxonomy" id="408172"/>
    <lineage>
        <taxon>unclassified sequences</taxon>
        <taxon>metagenomes</taxon>
        <taxon>ecological metagenomes</taxon>
    </lineage>
</organism>
<name>A0A381S9B5_9ZZZZ</name>
<accession>A0A381S9B5</accession>
<sequence>MGRSNWHYEHPPACTCVKCVEKRQKSGSGGIFQIIKKLISFKKK</sequence>
<gene>
    <name evidence="1" type="ORF">METZ01_LOCUS53539</name>
</gene>
<evidence type="ECO:0000313" key="1">
    <source>
        <dbReference type="EMBL" id="SVA00685.1"/>
    </source>
</evidence>